<feature type="region of interest" description="Disordered" evidence="1">
    <location>
        <begin position="200"/>
        <end position="226"/>
    </location>
</feature>
<dbReference type="PANTHER" id="PTHR40261">
    <property type="match status" value="1"/>
</dbReference>
<dbReference type="PANTHER" id="PTHR40261:SF1">
    <property type="entry name" value="RIESKE DOMAIN-CONTAINING PROTEIN"/>
    <property type="match status" value="1"/>
</dbReference>
<sequence>MVAHGFRFMLGRVAGPKKAKGRQKKGSRHAGLFTCLQTPSSVSHAFIEIASGVIQQQHDADIRLRASSASSSNNNSNNKSPSSYDGSGKAPTYPLLQPDVLDSLECALFMDVEATSATTAKHPRATIGELAKLLLQLWDILLASCIPWSTAALQETIGFNDQLKRQKAEALMFKLMERREFAKVYEAYVAVTEDTTERWSKVDMSSQQSHPPFRKSSTWASKRRQTSSDPDVDAVYAYEAPPLAKDPMQLLERYINLSTRTLVYAAALVQVHRSFFVDVLAVLYCRLPSLQTLVLDLFDRFGFSGTPPRKPRCVARAKSFFQEDNSAFYGWDRLFLDDVALETIEAHALAALDIIIETPPVDASVPYSELDILMDDQARSFDGEDNIDSDNNCIDSSLCLDLFLSLWMATTEHIQRTSRGHIPWADVPPFAALQGRATNLFEKCFAYQTFDCDEDTNGLRFHLISARKAKLDRRLPFDVKHPRVVFSTIEAVVMLTQQSFAPYMAAMYKHLNCFYVRSAVPSLALLEQWITHAPTACIDNDATQALLRKFIVTLLASDRMDRLKAIQVFLLHCIGHLTVSLQQFVLSLLVDAFPRLFGHWSRDVRFCYHLLLIYIFGDRRQLGAHSDSILLGLDGSGSTHVEYEPFDHLLLETLRASKAPTLVYERASFTEYIAQLEMYYSIAATLPKNEAVAIPRIRIQQAHRG</sequence>
<name>A0A067D2L7_SAPPC</name>
<dbReference type="RefSeq" id="XP_012195785.1">
    <property type="nucleotide sequence ID" value="XM_012340395.1"/>
</dbReference>
<dbReference type="EMBL" id="KK583193">
    <property type="protein sequence ID" value="KDO33011.1"/>
    <property type="molecule type" value="Genomic_DNA"/>
</dbReference>
<keyword evidence="3" id="KW-1185">Reference proteome</keyword>
<proteinExistence type="predicted"/>
<gene>
    <name evidence="2" type="ORF">SPRG_01827</name>
</gene>
<feature type="non-terminal residue" evidence="2">
    <location>
        <position position="1"/>
    </location>
</feature>
<dbReference type="AlphaFoldDB" id="A0A067D2L7"/>
<reference evidence="2 3" key="1">
    <citation type="journal article" date="2013" name="PLoS Genet.">
        <title>Distinctive expansion of potential virulence genes in the genome of the oomycete fish pathogen Saprolegnia parasitica.</title>
        <authorList>
            <person name="Jiang R.H."/>
            <person name="de Bruijn I."/>
            <person name="Haas B.J."/>
            <person name="Belmonte R."/>
            <person name="Lobach L."/>
            <person name="Christie J."/>
            <person name="van den Ackerveken G."/>
            <person name="Bottin A."/>
            <person name="Bulone V."/>
            <person name="Diaz-Moreno S.M."/>
            <person name="Dumas B."/>
            <person name="Fan L."/>
            <person name="Gaulin E."/>
            <person name="Govers F."/>
            <person name="Grenville-Briggs L.J."/>
            <person name="Horner N.R."/>
            <person name="Levin J.Z."/>
            <person name="Mammella M."/>
            <person name="Meijer H.J."/>
            <person name="Morris P."/>
            <person name="Nusbaum C."/>
            <person name="Oome S."/>
            <person name="Phillips A.J."/>
            <person name="van Rooyen D."/>
            <person name="Rzeszutek E."/>
            <person name="Saraiva M."/>
            <person name="Secombes C.J."/>
            <person name="Seidl M.F."/>
            <person name="Snel B."/>
            <person name="Stassen J.H."/>
            <person name="Sykes S."/>
            <person name="Tripathy S."/>
            <person name="van den Berg H."/>
            <person name="Vega-Arreguin J.C."/>
            <person name="Wawra S."/>
            <person name="Young S.K."/>
            <person name="Zeng Q."/>
            <person name="Dieguez-Uribeondo J."/>
            <person name="Russ C."/>
            <person name="Tyler B.M."/>
            <person name="van West P."/>
        </authorList>
    </citation>
    <scope>NUCLEOTIDE SEQUENCE [LARGE SCALE GENOMIC DNA]</scope>
    <source>
        <strain evidence="2 3">CBS 223.65</strain>
    </source>
</reference>
<accession>A0A067D2L7</accession>
<feature type="compositionally biased region" description="Low complexity" evidence="1">
    <location>
        <begin position="67"/>
        <end position="83"/>
    </location>
</feature>
<dbReference type="VEuPathDB" id="FungiDB:SPRG_01827"/>
<evidence type="ECO:0000313" key="2">
    <source>
        <dbReference type="EMBL" id="KDO33011.1"/>
    </source>
</evidence>
<evidence type="ECO:0000256" key="1">
    <source>
        <dbReference type="SAM" id="MobiDB-lite"/>
    </source>
</evidence>
<evidence type="ECO:0000313" key="3">
    <source>
        <dbReference type="Proteomes" id="UP000030745"/>
    </source>
</evidence>
<dbReference type="GeneID" id="24124407"/>
<dbReference type="OMA" id="WRGDFST"/>
<dbReference type="KEGG" id="spar:SPRG_01827"/>
<organism evidence="2 3">
    <name type="scientific">Saprolegnia parasitica (strain CBS 223.65)</name>
    <dbReference type="NCBI Taxonomy" id="695850"/>
    <lineage>
        <taxon>Eukaryota</taxon>
        <taxon>Sar</taxon>
        <taxon>Stramenopiles</taxon>
        <taxon>Oomycota</taxon>
        <taxon>Saprolegniomycetes</taxon>
        <taxon>Saprolegniales</taxon>
        <taxon>Saprolegniaceae</taxon>
        <taxon>Saprolegnia</taxon>
    </lineage>
</organism>
<dbReference type="Proteomes" id="UP000030745">
    <property type="component" value="Unassembled WGS sequence"/>
</dbReference>
<dbReference type="InterPro" id="IPR013887">
    <property type="entry name" value="UPF0592"/>
</dbReference>
<dbReference type="Pfam" id="PF08578">
    <property type="entry name" value="DUF1765"/>
    <property type="match status" value="1"/>
</dbReference>
<feature type="compositionally biased region" description="Polar residues" evidence="1">
    <location>
        <begin position="203"/>
        <end position="220"/>
    </location>
</feature>
<protein>
    <submittedName>
        <fullName evidence="2">Uncharacterized protein</fullName>
    </submittedName>
</protein>
<feature type="region of interest" description="Disordered" evidence="1">
    <location>
        <begin position="65"/>
        <end position="88"/>
    </location>
</feature>
<dbReference type="OrthoDB" id="66598at2759"/>